<comment type="caution">
    <text evidence="7">The sequence shown here is derived from an EMBL/GenBank/DDBJ whole genome shotgun (WGS) entry which is preliminary data.</text>
</comment>
<comment type="similarity">
    <text evidence="5">Belongs to the DHHC palmitoyltransferase family.</text>
</comment>
<comment type="domain">
    <text evidence="5">The DHHC domain is required for palmitoyltransferase activity.</text>
</comment>
<evidence type="ECO:0000256" key="4">
    <source>
        <dbReference type="ARBA" id="ARBA00023136"/>
    </source>
</evidence>
<gene>
    <name evidence="7" type="ORF">GDO86_019778</name>
</gene>
<evidence type="ECO:0000313" key="7">
    <source>
        <dbReference type="EMBL" id="KAG8429581.1"/>
    </source>
</evidence>
<evidence type="ECO:0000259" key="6">
    <source>
        <dbReference type="Pfam" id="PF01529"/>
    </source>
</evidence>
<keyword evidence="3 5" id="KW-1133">Transmembrane helix</keyword>
<dbReference type="GO" id="GO:0019706">
    <property type="term" value="F:protein-cysteine S-palmitoyltransferase activity"/>
    <property type="evidence" value="ECO:0007669"/>
    <property type="project" value="UniProtKB-EC"/>
</dbReference>
<evidence type="ECO:0000256" key="5">
    <source>
        <dbReference type="RuleBase" id="RU079119"/>
    </source>
</evidence>
<protein>
    <recommendedName>
        <fullName evidence="5">Palmitoyltransferase</fullName>
        <ecNumber evidence="5">2.3.1.225</ecNumber>
    </recommendedName>
</protein>
<keyword evidence="2 5" id="KW-0812">Transmembrane</keyword>
<dbReference type="OrthoDB" id="6781668at2759"/>
<dbReference type="EC" id="2.3.1.225" evidence="5"/>
<dbReference type="Pfam" id="PF01529">
    <property type="entry name" value="DHHC"/>
    <property type="match status" value="1"/>
</dbReference>
<sequence length="169" mass="19879">MCIQYIVHFLPIGAGNQHYFVLFLGSLSIVGHWMIYATSVYWKDECSIMFSKGTWKVVEQIIDCSPWVLYILFIVLFFTIWSTIMVIVQLYQIMFSALQLRERVNLQMQNAITAQSLLRQTPYNRGFLQNLTDFFHCQCFGLIKSTPIDWTKQYHGAFHTSKMRNAREV</sequence>
<feature type="domain" description="Palmitoyltransferase DHHC" evidence="6">
    <location>
        <begin position="12"/>
        <end position="98"/>
    </location>
</feature>
<dbReference type="GO" id="GO:0016020">
    <property type="term" value="C:membrane"/>
    <property type="evidence" value="ECO:0007669"/>
    <property type="project" value="UniProtKB-SubCell"/>
</dbReference>
<dbReference type="EMBL" id="JAACNH010005176">
    <property type="protein sequence ID" value="KAG8429581.1"/>
    <property type="molecule type" value="Genomic_DNA"/>
</dbReference>
<name>A0A8T2IG66_9PIPI</name>
<evidence type="ECO:0000256" key="2">
    <source>
        <dbReference type="ARBA" id="ARBA00022692"/>
    </source>
</evidence>
<evidence type="ECO:0000256" key="3">
    <source>
        <dbReference type="ARBA" id="ARBA00022989"/>
    </source>
</evidence>
<accession>A0A8T2IG66</accession>
<keyword evidence="5" id="KW-0012">Acyltransferase</keyword>
<evidence type="ECO:0000256" key="1">
    <source>
        <dbReference type="ARBA" id="ARBA00004141"/>
    </source>
</evidence>
<organism evidence="7 8">
    <name type="scientific">Hymenochirus boettgeri</name>
    <name type="common">Congo dwarf clawed frog</name>
    <dbReference type="NCBI Taxonomy" id="247094"/>
    <lineage>
        <taxon>Eukaryota</taxon>
        <taxon>Metazoa</taxon>
        <taxon>Chordata</taxon>
        <taxon>Craniata</taxon>
        <taxon>Vertebrata</taxon>
        <taxon>Euteleostomi</taxon>
        <taxon>Amphibia</taxon>
        <taxon>Batrachia</taxon>
        <taxon>Anura</taxon>
        <taxon>Pipoidea</taxon>
        <taxon>Pipidae</taxon>
        <taxon>Pipinae</taxon>
        <taxon>Hymenochirus</taxon>
    </lineage>
</organism>
<keyword evidence="4 5" id="KW-0472">Membrane</keyword>
<dbReference type="Proteomes" id="UP000812440">
    <property type="component" value="Unassembled WGS sequence"/>
</dbReference>
<dbReference type="InterPro" id="IPR001594">
    <property type="entry name" value="Palmitoyltrfase_DHHC"/>
</dbReference>
<feature type="transmembrane region" description="Helical" evidence="5">
    <location>
        <begin position="67"/>
        <end position="91"/>
    </location>
</feature>
<dbReference type="AlphaFoldDB" id="A0A8T2IG66"/>
<comment type="catalytic activity">
    <reaction evidence="5">
        <text>L-cysteinyl-[protein] + hexadecanoyl-CoA = S-hexadecanoyl-L-cysteinyl-[protein] + CoA</text>
        <dbReference type="Rhea" id="RHEA:36683"/>
        <dbReference type="Rhea" id="RHEA-COMP:10131"/>
        <dbReference type="Rhea" id="RHEA-COMP:11032"/>
        <dbReference type="ChEBI" id="CHEBI:29950"/>
        <dbReference type="ChEBI" id="CHEBI:57287"/>
        <dbReference type="ChEBI" id="CHEBI:57379"/>
        <dbReference type="ChEBI" id="CHEBI:74151"/>
        <dbReference type="EC" id="2.3.1.225"/>
    </reaction>
</comment>
<comment type="subcellular location">
    <subcellularLocation>
        <location evidence="1">Membrane</location>
        <topology evidence="1">Multi-pass membrane protein</topology>
    </subcellularLocation>
</comment>
<feature type="transmembrane region" description="Helical" evidence="5">
    <location>
        <begin position="20"/>
        <end position="42"/>
    </location>
</feature>
<keyword evidence="8" id="KW-1185">Reference proteome</keyword>
<evidence type="ECO:0000313" key="8">
    <source>
        <dbReference type="Proteomes" id="UP000812440"/>
    </source>
</evidence>
<reference evidence="7" key="1">
    <citation type="thesis" date="2020" institute="ProQuest LLC" country="789 East Eisenhower Parkway, Ann Arbor, MI, USA">
        <title>Comparative Genomics and Chromosome Evolution.</title>
        <authorList>
            <person name="Mudd A.B."/>
        </authorList>
    </citation>
    <scope>NUCLEOTIDE SEQUENCE</scope>
    <source>
        <strain evidence="7">Female2</strain>
        <tissue evidence="7">Blood</tissue>
    </source>
</reference>
<proteinExistence type="inferred from homology"/>
<keyword evidence="5" id="KW-0808">Transferase</keyword>